<reference evidence="4" key="1">
    <citation type="submission" date="2020-05" db="EMBL/GenBank/DDBJ databases">
        <title>Evolutionary and genomic comparisons of hybrid uninucleate and nonhybrid Rhizoctonia fungi.</title>
        <authorList>
            <person name="Li C."/>
            <person name="Chen X."/>
        </authorList>
    </citation>
    <scope>NUCLEOTIDE SEQUENCE</scope>
    <source>
        <strain evidence="4">AG-1 IA</strain>
    </source>
</reference>
<dbReference type="RefSeq" id="XP_043178871.1">
    <property type="nucleotide sequence ID" value="XM_043319859.1"/>
</dbReference>
<feature type="compositionally biased region" description="Low complexity" evidence="3">
    <location>
        <begin position="128"/>
        <end position="143"/>
    </location>
</feature>
<feature type="region of interest" description="Disordered" evidence="3">
    <location>
        <begin position="635"/>
        <end position="658"/>
    </location>
</feature>
<dbReference type="PANTHER" id="PTHR37534">
    <property type="entry name" value="TRANSCRIPTIONAL ACTIVATOR PROTEIN UGA3"/>
    <property type="match status" value="1"/>
</dbReference>
<feature type="region of interest" description="Disordered" evidence="3">
    <location>
        <begin position="107"/>
        <end position="143"/>
    </location>
</feature>
<evidence type="ECO:0000313" key="5">
    <source>
        <dbReference type="Proteomes" id="UP000650533"/>
    </source>
</evidence>
<sequence length="907" mass="99216">MLIIVLDVLDWRKLLDLSSKEQNVRQNPTELQAHNRALSSTKSSSNLQVLYSSVGHPYDTSHALEPISYAISDSISPGSYSSLGGYSIPPSDPSLFVPNPDSISLGLSPASSSNPTYYSPQISNSPGQSHSLSPASYSSPQISATPEFSGGARLNLPSQAIPTQHWPTLDEDSDSDDLEDVRTALSNVLVMTGNAESESLVDCFALWMIRFLFEPLRGISTTKDIIIQGLARGGEALWRMMLQANIAWQVAGNAQCDIDHPPYFSTFYSHIIQRLSTAKSHIEPSREMDRCYALSALEQSFELMCILCKIGTLSDILNAMQHAAPVFRRACSDSPEKLVNLPLLLTTVDVSLQSYATHDILFSMLTHRPMFFRYDLSHPAHVSESLFNAEDGPGLRWLYGVPDWLMVILARMNTLLEDYGSCVDPGIAKELEEEIRSERTIVAASVDPSMSMGRIVVQESWRLAALIYLFMALCGADSKDARVTKVHSKFMKLYTGVEARRNPDSFLVFPMLILGLPTSRAEDRTTIRSRMLGLQECSKPNTFGNEVVRILDDIWSRADARVGRIDPASAASHSGGDTSSAGGSGRTVRGSSEARSSASGSSGAEARTGSGPVGPTGCRRCAQAGIECEGYTTGRTQKSRHGIRNVDTSTKNKPDSVRYQYYPFPPDPSTKADGQININQLSGDGVVPGVGAGVGAASRAGEGSNVPVNQDREHGFCYPWRSDYLELVQHTDHRLVVTFARINALLEDYGNCVDPEKVREVENDIAGCKLPTCSQTRFGSNESFGRVMAHEVWKLAAYVYLYMGLCGANSYNARVVKVQQEFMGILKRVVPSRNPDSFMYVPMFILGMATNVPDQAALLTRLTGVTECSRAGTMGHDIRAMMIDVWTHTTATFVIRVDLELVVSSAS</sequence>
<feature type="compositionally biased region" description="Polar residues" evidence="3">
    <location>
        <begin position="114"/>
        <end position="127"/>
    </location>
</feature>
<accession>A0A8H8NRM1</accession>
<name>A0A8H8NRM1_9AGAM</name>
<feature type="compositionally biased region" description="Low complexity" evidence="3">
    <location>
        <begin position="568"/>
        <end position="581"/>
    </location>
</feature>
<dbReference type="InterPro" id="IPR021858">
    <property type="entry name" value="Fun_TF"/>
</dbReference>
<protein>
    <submittedName>
        <fullName evidence="4">Fungal specific transcription factor domain</fullName>
    </submittedName>
</protein>
<dbReference type="KEGG" id="rsx:RhiXN_00040"/>
<organism evidence="4 5">
    <name type="scientific">Rhizoctonia solani</name>
    <dbReference type="NCBI Taxonomy" id="456999"/>
    <lineage>
        <taxon>Eukaryota</taxon>
        <taxon>Fungi</taxon>
        <taxon>Dikarya</taxon>
        <taxon>Basidiomycota</taxon>
        <taxon>Agaricomycotina</taxon>
        <taxon>Agaricomycetes</taxon>
        <taxon>Cantharellales</taxon>
        <taxon>Ceratobasidiaceae</taxon>
        <taxon>Rhizoctonia</taxon>
    </lineage>
</organism>
<dbReference type="AlphaFoldDB" id="A0A8H8NRM1"/>
<dbReference type="Pfam" id="PF11951">
    <property type="entry name" value="Fungal_trans_2"/>
    <property type="match status" value="2"/>
</dbReference>
<dbReference type="PANTHER" id="PTHR37534:SF46">
    <property type="entry name" value="ZN(II)2CYS6 TRANSCRIPTION FACTOR (EUROFUNG)"/>
    <property type="match status" value="1"/>
</dbReference>
<gene>
    <name evidence="4" type="ORF">RhiXN_00040</name>
</gene>
<evidence type="ECO:0000313" key="4">
    <source>
        <dbReference type="EMBL" id="QRW18634.1"/>
    </source>
</evidence>
<dbReference type="GeneID" id="67022322"/>
<comment type="subcellular location">
    <subcellularLocation>
        <location evidence="1">Nucleus</location>
    </subcellularLocation>
</comment>
<dbReference type="Proteomes" id="UP000650533">
    <property type="component" value="Chromosome 4"/>
</dbReference>
<dbReference type="EMBL" id="CP059661">
    <property type="protein sequence ID" value="QRW18634.1"/>
    <property type="molecule type" value="Genomic_DNA"/>
</dbReference>
<evidence type="ECO:0000256" key="1">
    <source>
        <dbReference type="ARBA" id="ARBA00004123"/>
    </source>
</evidence>
<feature type="region of interest" description="Disordered" evidence="3">
    <location>
        <begin position="566"/>
        <end position="616"/>
    </location>
</feature>
<evidence type="ECO:0000256" key="2">
    <source>
        <dbReference type="ARBA" id="ARBA00023242"/>
    </source>
</evidence>
<evidence type="ECO:0000256" key="3">
    <source>
        <dbReference type="SAM" id="MobiDB-lite"/>
    </source>
</evidence>
<feature type="compositionally biased region" description="Low complexity" evidence="3">
    <location>
        <begin position="589"/>
        <end position="610"/>
    </location>
</feature>
<keyword evidence="2" id="KW-0539">Nucleus</keyword>
<dbReference type="GO" id="GO:0005634">
    <property type="term" value="C:nucleus"/>
    <property type="evidence" value="ECO:0007669"/>
    <property type="project" value="UniProtKB-SubCell"/>
</dbReference>
<proteinExistence type="predicted"/>